<sequence length="277" mass="30997">MTELPPVHPTMAFHAASDGIRLAWRVDDFTDPWRPRREPILLLHPAMGAYRRWYGWIPILAREFPVISMDLRGHGASEVPDESHPITVERLCDDVRELLDAIGVARVHLVGNSAGGYVGQRLAIEDPQRIATLSLFASTPGLRNSKAGGWPAEIARLGLEAFVRATVTDRFPEGTDPGLVDWFCRQTGGNDPRWIGRFVTHMASRDWTEDLPRIACPTLIVAPGQEPIGSHNQYEIMRDMIPRAELLTYEGMPHNLGDAVPERCARDVLDFLRRQGA</sequence>
<dbReference type="InterPro" id="IPR050471">
    <property type="entry name" value="AB_hydrolase"/>
</dbReference>
<accession>A0A940N0G1</accession>
<name>A0A940N0G1_9PROT</name>
<comment type="caution">
    <text evidence="2">The sequence shown here is derived from an EMBL/GenBank/DDBJ whole genome shotgun (WGS) entry which is preliminary data.</text>
</comment>
<dbReference type="PRINTS" id="PR00111">
    <property type="entry name" value="ABHYDROLASE"/>
</dbReference>
<dbReference type="PANTHER" id="PTHR43433:SF5">
    <property type="entry name" value="AB HYDROLASE-1 DOMAIN-CONTAINING PROTEIN"/>
    <property type="match status" value="1"/>
</dbReference>
<dbReference type="InterPro" id="IPR000073">
    <property type="entry name" value="AB_hydrolase_1"/>
</dbReference>
<dbReference type="InterPro" id="IPR029058">
    <property type="entry name" value="AB_hydrolase_fold"/>
</dbReference>
<evidence type="ECO:0000259" key="1">
    <source>
        <dbReference type="Pfam" id="PF00561"/>
    </source>
</evidence>
<reference evidence="2" key="1">
    <citation type="submission" date="2021-03" db="EMBL/GenBank/DDBJ databases">
        <authorList>
            <person name="So Y."/>
        </authorList>
    </citation>
    <scope>NUCLEOTIDE SEQUENCE</scope>
    <source>
        <strain evidence="2">SG15</strain>
    </source>
</reference>
<feature type="domain" description="AB hydrolase-1" evidence="1">
    <location>
        <begin position="39"/>
        <end position="142"/>
    </location>
</feature>
<dbReference type="SUPFAM" id="SSF53474">
    <property type="entry name" value="alpha/beta-Hydrolases"/>
    <property type="match status" value="1"/>
</dbReference>
<dbReference type="EMBL" id="JAGIZA010000013">
    <property type="protein sequence ID" value="MBP0494993.1"/>
    <property type="molecule type" value="Genomic_DNA"/>
</dbReference>
<dbReference type="Proteomes" id="UP000677537">
    <property type="component" value="Unassembled WGS sequence"/>
</dbReference>
<dbReference type="PANTHER" id="PTHR43433">
    <property type="entry name" value="HYDROLASE, ALPHA/BETA FOLD FAMILY PROTEIN"/>
    <property type="match status" value="1"/>
</dbReference>
<dbReference type="GO" id="GO:0016787">
    <property type="term" value="F:hydrolase activity"/>
    <property type="evidence" value="ECO:0007669"/>
    <property type="project" value="UniProtKB-KW"/>
</dbReference>
<gene>
    <name evidence="2" type="ORF">J5Y10_19580</name>
</gene>
<protein>
    <submittedName>
        <fullName evidence="2">Alpha/beta hydrolase</fullName>
    </submittedName>
</protein>
<dbReference type="Pfam" id="PF00561">
    <property type="entry name" value="Abhydrolase_1"/>
    <property type="match status" value="1"/>
</dbReference>
<proteinExistence type="predicted"/>
<organism evidence="2 3">
    <name type="scientific">Roseomonas indoligenes</name>
    <dbReference type="NCBI Taxonomy" id="2820811"/>
    <lineage>
        <taxon>Bacteria</taxon>
        <taxon>Pseudomonadati</taxon>
        <taxon>Pseudomonadota</taxon>
        <taxon>Alphaproteobacteria</taxon>
        <taxon>Acetobacterales</taxon>
        <taxon>Roseomonadaceae</taxon>
        <taxon>Roseomonas</taxon>
    </lineage>
</organism>
<evidence type="ECO:0000313" key="3">
    <source>
        <dbReference type="Proteomes" id="UP000677537"/>
    </source>
</evidence>
<dbReference type="Gene3D" id="3.40.50.1820">
    <property type="entry name" value="alpha/beta hydrolase"/>
    <property type="match status" value="1"/>
</dbReference>
<dbReference type="AlphaFoldDB" id="A0A940N0G1"/>
<dbReference type="RefSeq" id="WP_209375791.1">
    <property type="nucleotide sequence ID" value="NZ_JAGIZA010000013.1"/>
</dbReference>
<evidence type="ECO:0000313" key="2">
    <source>
        <dbReference type="EMBL" id="MBP0494993.1"/>
    </source>
</evidence>
<keyword evidence="2" id="KW-0378">Hydrolase</keyword>
<keyword evidence="3" id="KW-1185">Reference proteome</keyword>